<dbReference type="Proteomes" id="UP001157160">
    <property type="component" value="Unassembled WGS sequence"/>
</dbReference>
<sequence>MNGTSARGGFTRQVLADHVYDELMGSLVDGRLEAGAPLNIDALSRELEVSQTPIREALARLEATGLVRRLALKGYRVAPLFTPEDLAHLTDARLLIEPENAFLACQRMTDALVAELRRSIDDLREPTGPSFADFRAYWEADERFHGLIAEATGNPFLLAAYRSLGGQVQRFRLFAGLGVTDAEHAIAEHTAVLDAFVARDPVAARAAMAAHIGAVRLRSMQETREREGADD</sequence>
<dbReference type="InterPro" id="IPR036390">
    <property type="entry name" value="WH_DNA-bd_sf"/>
</dbReference>
<dbReference type="GO" id="GO:0003700">
    <property type="term" value="F:DNA-binding transcription factor activity"/>
    <property type="evidence" value="ECO:0007669"/>
    <property type="project" value="InterPro"/>
</dbReference>
<protein>
    <submittedName>
        <fullName evidence="5">GntR family transcriptional regulator</fullName>
    </submittedName>
</protein>
<reference evidence="5 6" key="1">
    <citation type="journal article" date="2014" name="Int. J. Syst. Evol. Microbiol.">
        <title>Complete genome sequence of Corynebacterium casei LMG S-19264T (=DSM 44701T), isolated from a smear-ripened cheese.</title>
        <authorList>
            <consortium name="US DOE Joint Genome Institute (JGI-PGF)"/>
            <person name="Walter F."/>
            <person name="Albersmeier A."/>
            <person name="Kalinowski J."/>
            <person name="Ruckert C."/>
        </authorList>
    </citation>
    <scope>NUCLEOTIDE SEQUENCE [LARGE SCALE GENOMIC DNA]</scope>
    <source>
        <strain evidence="5 6">NBRC 112289</strain>
    </source>
</reference>
<feature type="domain" description="HTH gntR-type" evidence="4">
    <location>
        <begin position="13"/>
        <end position="80"/>
    </location>
</feature>
<dbReference type="InterPro" id="IPR000524">
    <property type="entry name" value="Tscrpt_reg_HTH_GntR"/>
</dbReference>
<gene>
    <name evidence="5" type="ORF">GCM10025874_11840</name>
</gene>
<dbReference type="PROSITE" id="PS50949">
    <property type="entry name" value="HTH_GNTR"/>
    <property type="match status" value="1"/>
</dbReference>
<dbReference type="Pfam" id="PF00392">
    <property type="entry name" value="GntR"/>
    <property type="match status" value="1"/>
</dbReference>
<evidence type="ECO:0000256" key="3">
    <source>
        <dbReference type="ARBA" id="ARBA00023163"/>
    </source>
</evidence>
<dbReference type="Gene3D" id="1.20.120.530">
    <property type="entry name" value="GntR ligand-binding domain-like"/>
    <property type="match status" value="1"/>
</dbReference>
<dbReference type="Pfam" id="PF07729">
    <property type="entry name" value="FCD"/>
    <property type="match status" value="1"/>
</dbReference>
<dbReference type="SUPFAM" id="SSF46785">
    <property type="entry name" value="Winged helix' DNA-binding domain"/>
    <property type="match status" value="1"/>
</dbReference>
<dbReference type="RefSeq" id="WP_284230940.1">
    <property type="nucleotide sequence ID" value="NZ_BSUL01000001.1"/>
</dbReference>
<dbReference type="PANTHER" id="PTHR43537">
    <property type="entry name" value="TRANSCRIPTIONAL REGULATOR, GNTR FAMILY"/>
    <property type="match status" value="1"/>
</dbReference>
<dbReference type="InterPro" id="IPR036388">
    <property type="entry name" value="WH-like_DNA-bd_sf"/>
</dbReference>
<organism evidence="5 6">
    <name type="scientific">Arenivirga flava</name>
    <dbReference type="NCBI Taxonomy" id="1930060"/>
    <lineage>
        <taxon>Bacteria</taxon>
        <taxon>Bacillati</taxon>
        <taxon>Actinomycetota</taxon>
        <taxon>Actinomycetes</taxon>
        <taxon>Micrococcales</taxon>
        <taxon>Microbacteriaceae</taxon>
        <taxon>Arenivirga</taxon>
    </lineage>
</organism>
<dbReference type="GO" id="GO:0003677">
    <property type="term" value="F:DNA binding"/>
    <property type="evidence" value="ECO:0007669"/>
    <property type="project" value="UniProtKB-KW"/>
</dbReference>
<name>A0AA37XB21_9MICO</name>
<dbReference type="InterPro" id="IPR008920">
    <property type="entry name" value="TF_FadR/GntR_C"/>
</dbReference>
<evidence type="ECO:0000313" key="5">
    <source>
        <dbReference type="EMBL" id="GMA27931.1"/>
    </source>
</evidence>
<accession>A0AA37XB21</accession>
<comment type="caution">
    <text evidence="5">The sequence shown here is derived from an EMBL/GenBank/DDBJ whole genome shotgun (WGS) entry which is preliminary data.</text>
</comment>
<keyword evidence="2" id="KW-0238">DNA-binding</keyword>
<dbReference type="Gene3D" id="1.10.10.10">
    <property type="entry name" value="Winged helix-like DNA-binding domain superfamily/Winged helix DNA-binding domain"/>
    <property type="match status" value="1"/>
</dbReference>
<dbReference type="InterPro" id="IPR011711">
    <property type="entry name" value="GntR_C"/>
</dbReference>
<dbReference type="AlphaFoldDB" id="A0AA37XB21"/>
<dbReference type="SMART" id="SM00895">
    <property type="entry name" value="FCD"/>
    <property type="match status" value="1"/>
</dbReference>
<evidence type="ECO:0000259" key="4">
    <source>
        <dbReference type="PROSITE" id="PS50949"/>
    </source>
</evidence>
<dbReference type="SMART" id="SM00345">
    <property type="entry name" value="HTH_GNTR"/>
    <property type="match status" value="1"/>
</dbReference>
<dbReference type="EMBL" id="BSUL01000001">
    <property type="protein sequence ID" value="GMA27931.1"/>
    <property type="molecule type" value="Genomic_DNA"/>
</dbReference>
<dbReference type="PANTHER" id="PTHR43537:SF5">
    <property type="entry name" value="UXU OPERON TRANSCRIPTIONAL REGULATOR"/>
    <property type="match status" value="1"/>
</dbReference>
<keyword evidence="1" id="KW-0805">Transcription regulation</keyword>
<dbReference type="SUPFAM" id="SSF48008">
    <property type="entry name" value="GntR ligand-binding domain-like"/>
    <property type="match status" value="1"/>
</dbReference>
<proteinExistence type="predicted"/>
<evidence type="ECO:0000256" key="2">
    <source>
        <dbReference type="ARBA" id="ARBA00023125"/>
    </source>
</evidence>
<keyword evidence="6" id="KW-1185">Reference proteome</keyword>
<evidence type="ECO:0000256" key="1">
    <source>
        <dbReference type="ARBA" id="ARBA00023015"/>
    </source>
</evidence>
<evidence type="ECO:0000313" key="6">
    <source>
        <dbReference type="Proteomes" id="UP001157160"/>
    </source>
</evidence>
<keyword evidence="3" id="KW-0804">Transcription</keyword>